<dbReference type="PANTHER" id="PTHR48478">
    <property type="entry name" value="LECTIN-LIKE"/>
    <property type="match status" value="1"/>
</dbReference>
<proteinExistence type="predicted"/>
<dbReference type="AlphaFoldDB" id="A0AAV9B796"/>
<evidence type="ECO:0000313" key="2">
    <source>
        <dbReference type="EMBL" id="KAK1272480.1"/>
    </source>
</evidence>
<comment type="caution">
    <text evidence="2">The sequence shown here is derived from an EMBL/GenBank/DDBJ whole genome shotgun (WGS) entry which is preliminary data.</text>
</comment>
<dbReference type="Proteomes" id="UP001179952">
    <property type="component" value="Unassembled WGS sequence"/>
</dbReference>
<gene>
    <name evidence="2" type="ORF">QJS04_geneDACA007957</name>
</gene>
<accession>A0AAV9B796</accession>
<keyword evidence="3" id="KW-1185">Reference proteome</keyword>
<organism evidence="2 3">
    <name type="scientific">Acorus gramineus</name>
    <name type="common">Dwarf sweet flag</name>
    <dbReference type="NCBI Taxonomy" id="55184"/>
    <lineage>
        <taxon>Eukaryota</taxon>
        <taxon>Viridiplantae</taxon>
        <taxon>Streptophyta</taxon>
        <taxon>Embryophyta</taxon>
        <taxon>Tracheophyta</taxon>
        <taxon>Spermatophyta</taxon>
        <taxon>Magnoliopsida</taxon>
        <taxon>Liliopsida</taxon>
        <taxon>Acoraceae</taxon>
        <taxon>Acorus</taxon>
    </lineage>
</organism>
<dbReference type="GO" id="GO:0030246">
    <property type="term" value="F:carbohydrate binding"/>
    <property type="evidence" value="ECO:0007669"/>
    <property type="project" value="InterPro"/>
</dbReference>
<keyword evidence="1" id="KW-0732">Signal</keyword>
<sequence>MGCCLSILSLLRPVEAEELPEEEQYHNFKDIVKDADDKSDLLQRVRSGGIYLDNKRMKYWVDESGSNCFMFFARSLSITWDADEQYWNWIPSNESGEEDVEVACLKDVCWLEVQRGFDLSLLSPNVNYEVVFILTMKDFSHGWHNIVTLVLQRPDNTRHEQKLNLNPEKLKGHWEEVRVGEFNSGNSTGSVRFALFDTESEQWKGGLVIKGVVVRPVRTGSA</sequence>
<protein>
    <submittedName>
        <fullName evidence="2">Protein PHLOEM PROTEIN 2-LIKE A1</fullName>
    </submittedName>
</protein>
<dbReference type="EMBL" id="JAUJYN010000004">
    <property type="protein sequence ID" value="KAK1272480.1"/>
    <property type="molecule type" value="Genomic_DNA"/>
</dbReference>
<name>A0AAV9B796_ACOGR</name>
<feature type="signal peptide" evidence="1">
    <location>
        <begin position="1"/>
        <end position="16"/>
    </location>
</feature>
<dbReference type="PANTHER" id="PTHR48478:SF1">
    <property type="entry name" value="LECTIN-LIKE"/>
    <property type="match status" value="1"/>
</dbReference>
<dbReference type="InterPro" id="IPR052147">
    <property type="entry name" value="PP2-like/Lectin"/>
</dbReference>
<reference evidence="2" key="1">
    <citation type="journal article" date="2023" name="Nat. Commun.">
        <title>Diploid and tetraploid genomes of Acorus and the evolution of monocots.</title>
        <authorList>
            <person name="Ma L."/>
            <person name="Liu K.W."/>
            <person name="Li Z."/>
            <person name="Hsiao Y.Y."/>
            <person name="Qi Y."/>
            <person name="Fu T."/>
            <person name="Tang G.D."/>
            <person name="Zhang D."/>
            <person name="Sun W.H."/>
            <person name="Liu D.K."/>
            <person name="Li Y."/>
            <person name="Chen G.Z."/>
            <person name="Liu X.D."/>
            <person name="Liao X.Y."/>
            <person name="Jiang Y.T."/>
            <person name="Yu X."/>
            <person name="Hao Y."/>
            <person name="Huang J."/>
            <person name="Zhao X.W."/>
            <person name="Ke S."/>
            <person name="Chen Y.Y."/>
            <person name="Wu W.L."/>
            <person name="Hsu J.L."/>
            <person name="Lin Y.F."/>
            <person name="Huang M.D."/>
            <person name="Li C.Y."/>
            <person name="Huang L."/>
            <person name="Wang Z.W."/>
            <person name="Zhao X."/>
            <person name="Zhong W.Y."/>
            <person name="Peng D.H."/>
            <person name="Ahmad S."/>
            <person name="Lan S."/>
            <person name="Zhang J.S."/>
            <person name="Tsai W.C."/>
            <person name="Van de Peer Y."/>
            <person name="Liu Z.J."/>
        </authorList>
    </citation>
    <scope>NUCLEOTIDE SEQUENCE</scope>
    <source>
        <strain evidence="2">SCP</strain>
    </source>
</reference>
<reference evidence="2" key="2">
    <citation type="submission" date="2023-06" db="EMBL/GenBank/DDBJ databases">
        <authorList>
            <person name="Ma L."/>
            <person name="Liu K.-W."/>
            <person name="Li Z."/>
            <person name="Hsiao Y.-Y."/>
            <person name="Qi Y."/>
            <person name="Fu T."/>
            <person name="Tang G."/>
            <person name="Zhang D."/>
            <person name="Sun W.-H."/>
            <person name="Liu D.-K."/>
            <person name="Li Y."/>
            <person name="Chen G.-Z."/>
            <person name="Liu X.-D."/>
            <person name="Liao X.-Y."/>
            <person name="Jiang Y.-T."/>
            <person name="Yu X."/>
            <person name="Hao Y."/>
            <person name="Huang J."/>
            <person name="Zhao X.-W."/>
            <person name="Ke S."/>
            <person name="Chen Y.-Y."/>
            <person name="Wu W.-L."/>
            <person name="Hsu J.-L."/>
            <person name="Lin Y.-F."/>
            <person name="Huang M.-D."/>
            <person name="Li C.-Y."/>
            <person name="Huang L."/>
            <person name="Wang Z.-W."/>
            <person name="Zhao X."/>
            <person name="Zhong W.-Y."/>
            <person name="Peng D.-H."/>
            <person name="Ahmad S."/>
            <person name="Lan S."/>
            <person name="Zhang J.-S."/>
            <person name="Tsai W.-C."/>
            <person name="Van De Peer Y."/>
            <person name="Liu Z.-J."/>
        </authorList>
    </citation>
    <scope>NUCLEOTIDE SEQUENCE</scope>
    <source>
        <strain evidence="2">SCP</strain>
        <tissue evidence="2">Leaves</tissue>
    </source>
</reference>
<dbReference type="InterPro" id="IPR025886">
    <property type="entry name" value="PP2-like"/>
</dbReference>
<feature type="chain" id="PRO_5043653492" evidence="1">
    <location>
        <begin position="17"/>
        <end position="222"/>
    </location>
</feature>
<evidence type="ECO:0000313" key="3">
    <source>
        <dbReference type="Proteomes" id="UP001179952"/>
    </source>
</evidence>
<evidence type="ECO:0000256" key="1">
    <source>
        <dbReference type="SAM" id="SignalP"/>
    </source>
</evidence>
<dbReference type="Pfam" id="PF14299">
    <property type="entry name" value="PP2"/>
    <property type="match status" value="1"/>
</dbReference>